<evidence type="ECO:0000313" key="3">
    <source>
        <dbReference type="Proteomes" id="UP000419017"/>
    </source>
</evidence>
<protein>
    <submittedName>
        <fullName evidence="2">Uncharacterized protein</fullName>
    </submittedName>
</protein>
<gene>
    <name evidence="2" type="ORF">OMES3154_00543</name>
</gene>
<evidence type="ECO:0000256" key="1">
    <source>
        <dbReference type="SAM" id="Phobius"/>
    </source>
</evidence>
<reference evidence="2 3" key="1">
    <citation type="submission" date="2019-10" db="EMBL/GenBank/DDBJ databases">
        <authorList>
            <person name="Blom J."/>
        </authorList>
    </citation>
    <scope>NUCLEOTIDE SEQUENCE [LARGE SCALE GENOMIC DNA]</scope>
    <source>
        <strain evidence="2 3">ES3154-GLU</strain>
    </source>
</reference>
<dbReference type="RefSeq" id="WP_156683268.1">
    <property type="nucleotide sequence ID" value="NZ_CABWIB010000001.1"/>
</dbReference>
<proteinExistence type="predicted"/>
<feature type="transmembrane region" description="Helical" evidence="1">
    <location>
        <begin position="6"/>
        <end position="24"/>
    </location>
</feature>
<dbReference type="Proteomes" id="UP000419017">
    <property type="component" value="Unassembled WGS sequence"/>
</dbReference>
<organism evidence="2 3">
    <name type="scientific">Oceanivirga miroungae</name>
    <dbReference type="NCBI Taxonomy" id="1130046"/>
    <lineage>
        <taxon>Bacteria</taxon>
        <taxon>Fusobacteriati</taxon>
        <taxon>Fusobacteriota</taxon>
        <taxon>Fusobacteriia</taxon>
        <taxon>Fusobacteriales</taxon>
        <taxon>Leptotrichiaceae</taxon>
        <taxon>Oceanivirga</taxon>
    </lineage>
</organism>
<keyword evidence="1" id="KW-0812">Transmembrane</keyword>
<dbReference type="AlphaFoldDB" id="A0A6I8MCU5"/>
<evidence type="ECO:0000313" key="2">
    <source>
        <dbReference type="EMBL" id="VWL85260.1"/>
    </source>
</evidence>
<dbReference type="EMBL" id="CABWIB010000001">
    <property type="protein sequence ID" value="VWL85260.1"/>
    <property type="molecule type" value="Genomic_DNA"/>
</dbReference>
<accession>A0A6I8MCU5</accession>
<name>A0A6I8MCU5_9FUSO</name>
<sequence length="138" mass="16692">MEIIIYTVLFILFLNISVLVYRIIKKYLEKEDIRFCKNQFIVNNKRVYDLKSDDFNLQFNNLALAMDINFRHFALIKIDLVINEKNQKNKIRNLKNAINILRRLKEYNFRYYSLLISSYFNGNKELIEALEREINNGE</sequence>
<keyword evidence="3" id="KW-1185">Reference proteome</keyword>
<keyword evidence="1" id="KW-0472">Membrane</keyword>
<keyword evidence="1" id="KW-1133">Transmembrane helix</keyword>